<accession>A0A5J6MTX7</accession>
<keyword evidence="1 2" id="KW-0597">Phosphoprotein</keyword>
<dbReference type="Pfam" id="PF00072">
    <property type="entry name" value="Response_reg"/>
    <property type="match status" value="1"/>
</dbReference>
<dbReference type="GO" id="GO:0000160">
    <property type="term" value="P:phosphorelay signal transduction system"/>
    <property type="evidence" value="ECO:0007669"/>
    <property type="project" value="InterPro"/>
</dbReference>
<gene>
    <name evidence="4" type="ORF">FRZ44_48140</name>
</gene>
<dbReference type="PANTHER" id="PTHR44591:SF25">
    <property type="entry name" value="CHEMOTAXIS TWO-COMPONENT RESPONSE REGULATOR"/>
    <property type="match status" value="1"/>
</dbReference>
<dbReference type="EMBL" id="CP042906">
    <property type="protein sequence ID" value="QEX19500.1"/>
    <property type="molecule type" value="Genomic_DNA"/>
</dbReference>
<organism evidence="4 5">
    <name type="scientific">Hypericibacter terrae</name>
    <dbReference type="NCBI Taxonomy" id="2602015"/>
    <lineage>
        <taxon>Bacteria</taxon>
        <taxon>Pseudomonadati</taxon>
        <taxon>Pseudomonadota</taxon>
        <taxon>Alphaproteobacteria</taxon>
        <taxon>Rhodospirillales</taxon>
        <taxon>Dongiaceae</taxon>
        <taxon>Hypericibacter</taxon>
    </lineage>
</organism>
<feature type="modified residue" description="4-aspartylphosphate" evidence="2">
    <location>
        <position position="55"/>
    </location>
</feature>
<keyword evidence="5" id="KW-1185">Reference proteome</keyword>
<evidence type="ECO:0000256" key="2">
    <source>
        <dbReference type="PROSITE-ProRule" id="PRU00169"/>
    </source>
</evidence>
<dbReference type="Gene3D" id="3.40.50.2300">
    <property type="match status" value="1"/>
</dbReference>
<evidence type="ECO:0000256" key="1">
    <source>
        <dbReference type="ARBA" id="ARBA00022553"/>
    </source>
</evidence>
<dbReference type="KEGG" id="htq:FRZ44_48140"/>
<protein>
    <submittedName>
        <fullName evidence="4">Response regulator</fullName>
    </submittedName>
</protein>
<dbReference type="AlphaFoldDB" id="A0A5J6MTX7"/>
<evidence type="ECO:0000313" key="5">
    <source>
        <dbReference type="Proteomes" id="UP000326202"/>
    </source>
</evidence>
<dbReference type="InterPro" id="IPR011006">
    <property type="entry name" value="CheY-like_superfamily"/>
</dbReference>
<name>A0A5J6MTX7_9PROT</name>
<proteinExistence type="predicted"/>
<dbReference type="InterPro" id="IPR001789">
    <property type="entry name" value="Sig_transdc_resp-reg_receiver"/>
</dbReference>
<sequence length="126" mass="13701">MSKVPLVAIVDDDEDVRIAMESLVRSLRLTARTFASAEAFLASDIVGKTACLISDVKMPGMSGLDLQDALLAQGRQLPIIFVTAYPDERSRSRAQAQGAAEMLIKPFDAQSLADCLMRVLQRTSET</sequence>
<dbReference type="OrthoDB" id="9782655at2"/>
<evidence type="ECO:0000259" key="3">
    <source>
        <dbReference type="PROSITE" id="PS50110"/>
    </source>
</evidence>
<dbReference type="PANTHER" id="PTHR44591">
    <property type="entry name" value="STRESS RESPONSE REGULATOR PROTEIN 1"/>
    <property type="match status" value="1"/>
</dbReference>
<evidence type="ECO:0000313" key="4">
    <source>
        <dbReference type="EMBL" id="QEX19500.1"/>
    </source>
</evidence>
<dbReference type="InterPro" id="IPR050595">
    <property type="entry name" value="Bact_response_regulator"/>
</dbReference>
<dbReference type="PROSITE" id="PS50110">
    <property type="entry name" value="RESPONSE_REGULATORY"/>
    <property type="match status" value="1"/>
</dbReference>
<dbReference type="SUPFAM" id="SSF52172">
    <property type="entry name" value="CheY-like"/>
    <property type="match status" value="1"/>
</dbReference>
<dbReference type="SMART" id="SM00448">
    <property type="entry name" value="REC"/>
    <property type="match status" value="1"/>
</dbReference>
<feature type="domain" description="Response regulatory" evidence="3">
    <location>
        <begin position="6"/>
        <end position="120"/>
    </location>
</feature>
<reference evidence="4 5" key="1">
    <citation type="submission" date="2019-08" db="EMBL/GenBank/DDBJ databases">
        <title>Hyperibacter terrae gen. nov., sp. nov. and Hyperibacter viscosus sp. nov., two new members in the family Rhodospirillaceae isolated from the rhizosphere of Hypericum perforatum.</title>
        <authorList>
            <person name="Noviana Z."/>
        </authorList>
    </citation>
    <scope>NUCLEOTIDE SEQUENCE [LARGE SCALE GENOMIC DNA]</scope>
    <source>
        <strain evidence="4 5">R5913</strain>
    </source>
</reference>
<dbReference type="Proteomes" id="UP000326202">
    <property type="component" value="Chromosome"/>
</dbReference>